<evidence type="ECO:0000313" key="6">
    <source>
        <dbReference type="EMBL" id="MXN66942.1"/>
    </source>
</evidence>
<dbReference type="InterPro" id="IPR000914">
    <property type="entry name" value="SBP_5_dom"/>
</dbReference>
<comment type="similarity">
    <text evidence="2">Belongs to the bacterial solute-binding protein 5 family.</text>
</comment>
<protein>
    <submittedName>
        <fullName evidence="6">ABC transporter substrate-binding protein</fullName>
    </submittedName>
</protein>
<dbReference type="GO" id="GO:1904680">
    <property type="term" value="F:peptide transmembrane transporter activity"/>
    <property type="evidence" value="ECO:0007669"/>
    <property type="project" value="TreeGrafter"/>
</dbReference>
<feature type="domain" description="Solute-binding protein family 5" evidence="5">
    <location>
        <begin position="119"/>
        <end position="464"/>
    </location>
</feature>
<dbReference type="AlphaFoldDB" id="A0A7X3LXJ2"/>
<evidence type="ECO:0000256" key="1">
    <source>
        <dbReference type="ARBA" id="ARBA00004418"/>
    </source>
</evidence>
<dbReference type="PROSITE" id="PS01040">
    <property type="entry name" value="SBP_BACTERIAL_5"/>
    <property type="match status" value="1"/>
</dbReference>
<dbReference type="Gene3D" id="3.40.190.10">
    <property type="entry name" value="Periplasmic binding protein-like II"/>
    <property type="match status" value="1"/>
</dbReference>
<reference evidence="6 7" key="1">
    <citation type="submission" date="2019-12" db="EMBL/GenBank/DDBJ databases">
        <authorList>
            <person name="Li M."/>
        </authorList>
    </citation>
    <scope>NUCLEOTIDE SEQUENCE [LARGE SCALE GENOMIC DNA]</scope>
    <source>
        <strain evidence="6 7">GBMRC 2046</strain>
    </source>
</reference>
<dbReference type="GO" id="GO:0030288">
    <property type="term" value="C:outer membrane-bounded periplasmic space"/>
    <property type="evidence" value="ECO:0007669"/>
    <property type="project" value="UniProtKB-ARBA"/>
</dbReference>
<organism evidence="6 7">
    <name type="scientific">Stappia sediminis</name>
    <dbReference type="NCBI Taxonomy" id="2692190"/>
    <lineage>
        <taxon>Bacteria</taxon>
        <taxon>Pseudomonadati</taxon>
        <taxon>Pseudomonadota</taxon>
        <taxon>Alphaproteobacteria</taxon>
        <taxon>Hyphomicrobiales</taxon>
        <taxon>Stappiaceae</taxon>
        <taxon>Stappia</taxon>
    </lineage>
</organism>
<evidence type="ECO:0000256" key="3">
    <source>
        <dbReference type="ARBA" id="ARBA00022729"/>
    </source>
</evidence>
<dbReference type="PIRSF" id="PIRSF002741">
    <property type="entry name" value="MppA"/>
    <property type="match status" value="1"/>
</dbReference>
<dbReference type="GO" id="GO:0015833">
    <property type="term" value="P:peptide transport"/>
    <property type="evidence" value="ECO:0007669"/>
    <property type="project" value="TreeGrafter"/>
</dbReference>
<dbReference type="InterPro" id="IPR039424">
    <property type="entry name" value="SBP_5"/>
</dbReference>
<proteinExistence type="inferred from homology"/>
<dbReference type="SUPFAM" id="SSF53850">
    <property type="entry name" value="Periplasmic binding protein-like II"/>
    <property type="match status" value="1"/>
</dbReference>
<comment type="subcellular location">
    <subcellularLocation>
        <location evidence="1">Periplasm</location>
    </subcellularLocation>
</comment>
<feature type="region of interest" description="Disordered" evidence="4">
    <location>
        <begin position="1"/>
        <end position="21"/>
    </location>
</feature>
<name>A0A7X3LXJ2_9HYPH</name>
<dbReference type="InterPro" id="IPR030678">
    <property type="entry name" value="Peptide/Ni-bd"/>
</dbReference>
<dbReference type="Gene3D" id="3.10.105.10">
    <property type="entry name" value="Dipeptide-binding Protein, Domain 3"/>
    <property type="match status" value="1"/>
</dbReference>
<dbReference type="Gene3D" id="3.90.76.10">
    <property type="entry name" value="Dipeptide-binding Protein, Domain 1"/>
    <property type="match status" value="1"/>
</dbReference>
<comment type="caution">
    <text evidence="6">The sequence shown here is derived from an EMBL/GenBank/DDBJ whole genome shotgun (WGS) entry which is preliminary data.</text>
</comment>
<dbReference type="InterPro" id="IPR006311">
    <property type="entry name" value="TAT_signal"/>
</dbReference>
<dbReference type="GO" id="GO:0043190">
    <property type="term" value="C:ATP-binding cassette (ABC) transporter complex"/>
    <property type="evidence" value="ECO:0007669"/>
    <property type="project" value="InterPro"/>
</dbReference>
<keyword evidence="7" id="KW-1185">Reference proteome</keyword>
<evidence type="ECO:0000256" key="2">
    <source>
        <dbReference type="ARBA" id="ARBA00005695"/>
    </source>
</evidence>
<gene>
    <name evidence="6" type="ORF">GR183_18675</name>
</gene>
<dbReference type="PANTHER" id="PTHR30290">
    <property type="entry name" value="PERIPLASMIC BINDING COMPONENT OF ABC TRANSPORTER"/>
    <property type="match status" value="1"/>
</dbReference>
<dbReference type="Proteomes" id="UP000433101">
    <property type="component" value="Unassembled WGS sequence"/>
</dbReference>
<keyword evidence="3" id="KW-0732">Signal</keyword>
<accession>A0A7X3LXJ2</accession>
<dbReference type="Pfam" id="PF00496">
    <property type="entry name" value="SBP_bac_5"/>
    <property type="match status" value="1"/>
</dbReference>
<sequence length="564" mass="63197">MTKDKKSNRMHPKVGEARDLMESGRMNRREFVRIAALLGVGASAAYAMAGLPAPAFADDANNLPFPPDNADAKEGGILKVAMQVQKMEDPATYSWVEMSNQTRHILEHLAFTTPDNVTRPMLAESWEASEDLTTWTFHLRKGVKWHNGDDFTTEDVKFNFERWTNPDLGSSNVGLSSIAAMLEEKDGKKVLRDGAIEVVDDHTIRFNLAKPVLSFPEDMYNYPTAIVHRSFKAPLSDNPIGTGAFTLAENVVGDRCILKRVKETSNGEPFEYWGGKVYLDEIHYYNFDEDNQLTAFAGGDVDAIYEFGIEQMELAKAVEGNIIAARTAQTLCCRFQVTQKPFDDKRVRQALVKAVDNSRILNLVYPEGGDVGENHHVAPIHPEYFELPPLERDVEGAKALLAEAGFADGLEITIDVGNTDGPWHQTVAEAMRDQLKDVGVTLNVNVIPPSKYWEIWDKTPFGATAWTHRPLGTMVLSLGYRSDVPWNETKYANPEFDAALDEAESTLDVEKRTAIMEKVEKILQDDAVMIQPLYRPVYTITSKSVHGYPGHPTQYHQFNKVWKA</sequence>
<dbReference type="EMBL" id="WUMV01000009">
    <property type="protein sequence ID" value="MXN66942.1"/>
    <property type="molecule type" value="Genomic_DNA"/>
</dbReference>
<evidence type="ECO:0000313" key="7">
    <source>
        <dbReference type="Proteomes" id="UP000433101"/>
    </source>
</evidence>
<evidence type="ECO:0000256" key="4">
    <source>
        <dbReference type="SAM" id="MobiDB-lite"/>
    </source>
</evidence>
<dbReference type="PROSITE" id="PS51318">
    <property type="entry name" value="TAT"/>
    <property type="match status" value="1"/>
</dbReference>
<evidence type="ECO:0000259" key="5">
    <source>
        <dbReference type="Pfam" id="PF00496"/>
    </source>
</evidence>
<dbReference type="CDD" id="cd08503">
    <property type="entry name" value="PBP2_NikA_DppA_OppA_like_17"/>
    <property type="match status" value="1"/>
</dbReference>
<dbReference type="InterPro" id="IPR023765">
    <property type="entry name" value="SBP_5_CS"/>
</dbReference>
<dbReference type="RefSeq" id="WP_160777193.1">
    <property type="nucleotide sequence ID" value="NZ_WUMV01000009.1"/>
</dbReference>